<comment type="subcellular location">
    <subcellularLocation>
        <location evidence="1">Cell membrane</location>
        <topology evidence="1">Multi-pass membrane protein</topology>
    </subcellularLocation>
</comment>
<dbReference type="GO" id="GO:0006814">
    <property type="term" value="P:sodium ion transport"/>
    <property type="evidence" value="ECO:0007669"/>
    <property type="project" value="UniProtKB-KW"/>
</dbReference>
<evidence type="ECO:0000256" key="10">
    <source>
        <dbReference type="ARBA" id="ARBA00023136"/>
    </source>
</evidence>
<evidence type="ECO:0000256" key="6">
    <source>
        <dbReference type="ARBA" id="ARBA00022847"/>
    </source>
</evidence>
<keyword evidence="9" id="KW-0406">Ion transport</keyword>
<evidence type="ECO:0000256" key="2">
    <source>
        <dbReference type="ARBA" id="ARBA00006434"/>
    </source>
</evidence>
<keyword evidence="7 13" id="KW-1133">Transmembrane helix</keyword>
<dbReference type="PROSITE" id="PS50283">
    <property type="entry name" value="NA_SOLUT_SYMP_3"/>
    <property type="match status" value="1"/>
</dbReference>
<dbReference type="AlphaFoldDB" id="A0A7J3V049"/>
<dbReference type="InterPro" id="IPR001734">
    <property type="entry name" value="Na/solute_symporter"/>
</dbReference>
<feature type="transmembrane region" description="Helical" evidence="13">
    <location>
        <begin position="183"/>
        <end position="204"/>
    </location>
</feature>
<sequence>MRSSGRHYPRHTWHWSGWNKGGIRLEGFQAYLAIAVYIAAGTTIAWLAKKRLRKDVKDFYTAGGRFGSVVLSLSYAATTYSAFMFIGLVGLSYQSGVGAMGFELVYFVGTLFLLYYLAPKYYSLHSRYGYVSPAEVLTDRYGSPAVGMAVTLISLVALIPYSSAQIMGIAFAAEGASGGTIPFTLAVIIAVSLALLWSVVAGVWSVGWTDVYQGILMIVAGVTILAWAISWATSLPSFSFIAGELGRVPNSYWTPQTFLNMTIPWFFFAITNPQVVQRLFAPKSREAQKKMITLFGAYGLIFTLMVCTLGLVLKGATMAGGFPLVAYRDSVTPTLLGILPPWMTILGLVAIIAASISTIDGIILTLSSMSIRDIFLPLRPKLSQKAQIMAGRSVMIALALGCMIFSLSKPGLIVDLSVLSSSLLLPIAPLVLGSFLWGRGGKYSALASLVAGFATAAALYYLKLSPLGLPMNLWTLAVSSITYLTLGSFEMNPEGVKKIREA</sequence>
<feature type="transmembrane region" description="Helical" evidence="13">
    <location>
        <begin position="211"/>
        <end position="232"/>
    </location>
</feature>
<keyword evidence="3" id="KW-0813">Transport</keyword>
<evidence type="ECO:0000256" key="8">
    <source>
        <dbReference type="ARBA" id="ARBA00023053"/>
    </source>
</evidence>
<keyword evidence="6" id="KW-0769">Symport</keyword>
<evidence type="ECO:0000256" key="7">
    <source>
        <dbReference type="ARBA" id="ARBA00022989"/>
    </source>
</evidence>
<dbReference type="PANTHER" id="PTHR48086">
    <property type="entry name" value="SODIUM/PROLINE SYMPORTER-RELATED"/>
    <property type="match status" value="1"/>
</dbReference>
<keyword evidence="11" id="KW-0739">Sodium transport</keyword>
<evidence type="ECO:0000256" key="5">
    <source>
        <dbReference type="ARBA" id="ARBA00022692"/>
    </source>
</evidence>
<dbReference type="InterPro" id="IPR050277">
    <property type="entry name" value="Sodium:Solute_Symporter"/>
</dbReference>
<evidence type="ECO:0000256" key="4">
    <source>
        <dbReference type="ARBA" id="ARBA00022475"/>
    </source>
</evidence>
<name>A0A7J3V049_9CREN</name>
<evidence type="ECO:0000313" key="14">
    <source>
        <dbReference type="EMBL" id="HHI49424.1"/>
    </source>
</evidence>
<evidence type="ECO:0000256" key="9">
    <source>
        <dbReference type="ARBA" id="ARBA00023065"/>
    </source>
</evidence>
<feature type="transmembrane region" description="Helical" evidence="13">
    <location>
        <begin position="28"/>
        <end position="48"/>
    </location>
</feature>
<evidence type="ECO:0000256" key="3">
    <source>
        <dbReference type="ARBA" id="ARBA00022448"/>
    </source>
</evidence>
<dbReference type="InterPro" id="IPR038377">
    <property type="entry name" value="Na/Glc_symporter_sf"/>
</dbReference>
<dbReference type="GO" id="GO:0005886">
    <property type="term" value="C:plasma membrane"/>
    <property type="evidence" value="ECO:0007669"/>
    <property type="project" value="UniProtKB-SubCell"/>
</dbReference>
<keyword evidence="10 13" id="KW-0472">Membrane</keyword>
<feature type="transmembrane region" description="Helical" evidence="13">
    <location>
        <begin position="252"/>
        <end position="270"/>
    </location>
</feature>
<feature type="transmembrane region" description="Helical" evidence="13">
    <location>
        <begin position="149"/>
        <end position="171"/>
    </location>
</feature>
<keyword evidence="4" id="KW-1003">Cell membrane</keyword>
<evidence type="ECO:0000256" key="13">
    <source>
        <dbReference type="SAM" id="Phobius"/>
    </source>
</evidence>
<dbReference type="CDD" id="cd10322">
    <property type="entry name" value="SLC5sbd"/>
    <property type="match status" value="1"/>
</dbReference>
<keyword evidence="8" id="KW-0915">Sodium</keyword>
<evidence type="ECO:0000256" key="1">
    <source>
        <dbReference type="ARBA" id="ARBA00004651"/>
    </source>
</evidence>
<comment type="caution">
    <text evidence="14">The sequence shown here is derived from an EMBL/GenBank/DDBJ whole genome shotgun (WGS) entry which is preliminary data.</text>
</comment>
<evidence type="ECO:0000256" key="12">
    <source>
        <dbReference type="RuleBase" id="RU362091"/>
    </source>
</evidence>
<comment type="similarity">
    <text evidence="2 12">Belongs to the sodium:solute symporter (SSF) (TC 2.A.21) family.</text>
</comment>
<feature type="transmembrane region" description="Helical" evidence="13">
    <location>
        <begin position="342"/>
        <end position="367"/>
    </location>
</feature>
<feature type="transmembrane region" description="Helical" evidence="13">
    <location>
        <begin position="69"/>
        <end position="91"/>
    </location>
</feature>
<dbReference type="GO" id="GO:0015293">
    <property type="term" value="F:symporter activity"/>
    <property type="evidence" value="ECO:0007669"/>
    <property type="project" value="UniProtKB-KW"/>
</dbReference>
<dbReference type="Pfam" id="PF00474">
    <property type="entry name" value="SSF"/>
    <property type="match status" value="1"/>
</dbReference>
<feature type="transmembrane region" description="Helical" evidence="13">
    <location>
        <begin position="413"/>
        <end position="436"/>
    </location>
</feature>
<feature type="transmembrane region" description="Helical" evidence="13">
    <location>
        <begin position="443"/>
        <end position="461"/>
    </location>
</feature>
<organism evidence="14">
    <name type="scientific">Candidatus Methanosuratincola petrocarbonis</name>
    <name type="common">ex Vanwonterghem et al. 2016</name>
    <dbReference type="NCBI Taxonomy" id="1867261"/>
    <lineage>
        <taxon>Archaea</taxon>
        <taxon>Thermoproteota</taxon>
        <taxon>Methanosuratincolia</taxon>
        <taxon>Candidatus Methanomethylicales</taxon>
        <taxon>Candidatus Methanomethylicaceae</taxon>
        <taxon>Candidatus Methanosuratincola (ex Vanwonterghem et al. 2016)</taxon>
    </lineage>
</organism>
<feature type="transmembrane region" description="Helical" evidence="13">
    <location>
        <begin position="291"/>
        <end position="313"/>
    </location>
</feature>
<protein>
    <submittedName>
        <fullName evidence="14">Sodium:solute symporter family protein</fullName>
    </submittedName>
</protein>
<feature type="transmembrane region" description="Helical" evidence="13">
    <location>
        <begin position="388"/>
        <end position="407"/>
    </location>
</feature>
<gene>
    <name evidence="14" type="ORF">ENL91_04550</name>
</gene>
<keyword evidence="5 13" id="KW-0812">Transmembrane</keyword>
<evidence type="ECO:0000256" key="11">
    <source>
        <dbReference type="ARBA" id="ARBA00023201"/>
    </source>
</evidence>
<feature type="transmembrane region" description="Helical" evidence="13">
    <location>
        <begin position="473"/>
        <end position="491"/>
    </location>
</feature>
<dbReference type="Gene3D" id="1.20.1730.10">
    <property type="entry name" value="Sodium/glucose cotransporter"/>
    <property type="match status" value="1"/>
</dbReference>
<proteinExistence type="inferred from homology"/>
<dbReference type="EMBL" id="DRVT01000054">
    <property type="protein sequence ID" value="HHI49424.1"/>
    <property type="molecule type" value="Genomic_DNA"/>
</dbReference>
<accession>A0A7J3V049</accession>
<feature type="transmembrane region" description="Helical" evidence="13">
    <location>
        <begin position="97"/>
        <end position="118"/>
    </location>
</feature>
<reference evidence="14" key="1">
    <citation type="journal article" date="2020" name="mSystems">
        <title>Genome- and Community-Level Interaction Insights into Carbon Utilization and Element Cycling Functions of Hydrothermarchaeota in Hydrothermal Sediment.</title>
        <authorList>
            <person name="Zhou Z."/>
            <person name="Liu Y."/>
            <person name="Xu W."/>
            <person name="Pan J."/>
            <person name="Luo Z.H."/>
            <person name="Li M."/>
        </authorList>
    </citation>
    <scope>NUCLEOTIDE SEQUENCE [LARGE SCALE GENOMIC DNA]</scope>
    <source>
        <strain evidence="14">SpSt-1038</strain>
    </source>
</reference>
<dbReference type="PANTHER" id="PTHR48086:SF3">
    <property type="entry name" value="SODIUM_PROLINE SYMPORTER"/>
    <property type="match status" value="1"/>
</dbReference>